<proteinExistence type="predicted"/>
<dbReference type="InterPro" id="IPR045339">
    <property type="entry name" value="DUF6534"/>
</dbReference>
<feature type="transmembrane region" description="Helical" evidence="1">
    <location>
        <begin position="123"/>
        <end position="143"/>
    </location>
</feature>
<dbReference type="PANTHER" id="PTHR40465:SF1">
    <property type="entry name" value="DUF6534 DOMAIN-CONTAINING PROTEIN"/>
    <property type="match status" value="1"/>
</dbReference>
<feature type="transmembrane region" description="Helical" evidence="1">
    <location>
        <begin position="299"/>
        <end position="322"/>
    </location>
</feature>
<keyword evidence="4" id="KW-1185">Reference proteome</keyword>
<dbReference type="EMBL" id="LNZH02000134">
    <property type="protein sequence ID" value="OCB90408.1"/>
    <property type="molecule type" value="Genomic_DNA"/>
</dbReference>
<feature type="domain" description="DUF6534" evidence="2">
    <location>
        <begin position="169"/>
        <end position="256"/>
    </location>
</feature>
<keyword evidence="1" id="KW-0472">Membrane</keyword>
<dbReference type="OrthoDB" id="2535105at2759"/>
<feature type="transmembrane region" description="Helical" evidence="1">
    <location>
        <begin position="447"/>
        <end position="469"/>
    </location>
</feature>
<feature type="transmembrane region" description="Helical" evidence="1">
    <location>
        <begin position="376"/>
        <end position="395"/>
    </location>
</feature>
<dbReference type="PANTHER" id="PTHR40465">
    <property type="entry name" value="CHROMOSOME 1, WHOLE GENOME SHOTGUN SEQUENCE"/>
    <property type="match status" value="1"/>
</dbReference>
<sequence>MSSIPSGQLDSTLGCLFLGVVFTSVLWGAGCIQLYFYYERYWKTDRLWLKVYMCLVWMLDTAHQALLVESIYVPVVRGLSNPLLYLQLPKTATNMGILTAIIAAMVQILFVRRAWYLSDKNRILLGILCADVLAQFVVTTIYYGQIYHLTLWTQFTEVVHTELIMNCISAITDTFLGVVLVWLLWKNRSGVKRTDSLVTRLVLYTVGSGLVTAIWTFVALIGARVAPNSLIYLLADLIFPKLYVNCILASLNARSSLRGTLGNDVGATSIRFEERSSSSAERSIIADIENSGEERKFGCLFLSVIFSTALWGVGCLQLYYYYDKFWATDPRWLKVYIFLLWMVDTAQQALRLEINYVFFVKGIADPTLLNHLPRTFAWSGILVAIVDAMVQVLFVRRAWHLSNKSCILSAVLFIFVLGQFAATMIYSARLYSFSQLSQVKEAIHVELAMNCIMAFTDTMLALVLIYLLWKGRSGIKRTNSVVNRLITYTVGSGLVMALCMIAALIAAQAAPNSFIYLVIDESLPKLYFNCLLASLNSRESLRGLLQNGIDGRSLCLEDRSVLSRRAPDQSASFSKTSSPRAIECRVDIGVESGVDLQKASNFSVLADSSSFSAASPGKD</sequence>
<evidence type="ECO:0000256" key="1">
    <source>
        <dbReference type="SAM" id="Phobius"/>
    </source>
</evidence>
<feature type="transmembrane region" description="Helical" evidence="1">
    <location>
        <begin position="407"/>
        <end position="427"/>
    </location>
</feature>
<organism evidence="3 4">
    <name type="scientific">Sanghuangporus baumii</name>
    <name type="common">Phellinus baumii</name>
    <dbReference type="NCBI Taxonomy" id="108892"/>
    <lineage>
        <taxon>Eukaryota</taxon>
        <taxon>Fungi</taxon>
        <taxon>Dikarya</taxon>
        <taxon>Basidiomycota</taxon>
        <taxon>Agaricomycotina</taxon>
        <taxon>Agaricomycetes</taxon>
        <taxon>Hymenochaetales</taxon>
        <taxon>Hymenochaetaceae</taxon>
        <taxon>Sanghuangporus</taxon>
    </lineage>
</organism>
<feature type="transmembrane region" description="Helical" evidence="1">
    <location>
        <begin position="197"/>
        <end position="223"/>
    </location>
</feature>
<evidence type="ECO:0000313" key="3">
    <source>
        <dbReference type="EMBL" id="OCB90408.1"/>
    </source>
</evidence>
<keyword evidence="1" id="KW-0812">Transmembrane</keyword>
<dbReference type="Pfam" id="PF20152">
    <property type="entry name" value="DUF6534"/>
    <property type="match status" value="2"/>
</dbReference>
<feature type="domain" description="DUF6534" evidence="2">
    <location>
        <begin position="454"/>
        <end position="540"/>
    </location>
</feature>
<name>A0A9Q5NAN5_SANBA</name>
<reference evidence="3" key="1">
    <citation type="submission" date="2016-06" db="EMBL/GenBank/DDBJ databases">
        <title>Draft Genome sequence of the fungus Inonotus baumii.</title>
        <authorList>
            <person name="Zhu H."/>
            <person name="Lin W."/>
        </authorList>
    </citation>
    <scope>NUCLEOTIDE SEQUENCE</scope>
    <source>
        <strain evidence="3">821</strain>
    </source>
</reference>
<comment type="caution">
    <text evidence="3">The sequence shown here is derived from an EMBL/GenBank/DDBJ whole genome shotgun (WGS) entry which is preliminary data.</text>
</comment>
<accession>A0A9Q5NAN5</accession>
<dbReference type="Proteomes" id="UP000757232">
    <property type="component" value="Unassembled WGS sequence"/>
</dbReference>
<feature type="transmembrane region" description="Helical" evidence="1">
    <location>
        <begin position="163"/>
        <end position="185"/>
    </location>
</feature>
<feature type="transmembrane region" description="Helical" evidence="1">
    <location>
        <begin position="49"/>
        <end position="72"/>
    </location>
</feature>
<dbReference type="AlphaFoldDB" id="A0A9Q5NAN5"/>
<feature type="transmembrane region" description="Helical" evidence="1">
    <location>
        <begin position="16"/>
        <end position="37"/>
    </location>
</feature>
<gene>
    <name evidence="3" type="ORF">A7U60_g2419</name>
</gene>
<keyword evidence="1" id="KW-1133">Transmembrane helix</keyword>
<protein>
    <recommendedName>
        <fullName evidence="2">DUF6534 domain-containing protein</fullName>
    </recommendedName>
</protein>
<feature type="transmembrane region" description="Helical" evidence="1">
    <location>
        <begin position="92"/>
        <end position="111"/>
    </location>
</feature>
<feature type="transmembrane region" description="Helical" evidence="1">
    <location>
        <begin position="229"/>
        <end position="251"/>
    </location>
</feature>
<feature type="transmembrane region" description="Helical" evidence="1">
    <location>
        <begin position="481"/>
        <end position="507"/>
    </location>
</feature>
<evidence type="ECO:0000259" key="2">
    <source>
        <dbReference type="Pfam" id="PF20152"/>
    </source>
</evidence>
<evidence type="ECO:0000313" key="4">
    <source>
        <dbReference type="Proteomes" id="UP000757232"/>
    </source>
</evidence>